<dbReference type="NCBIfam" id="TIGR01726">
    <property type="entry name" value="HEQRo_perm_3TM"/>
    <property type="match status" value="1"/>
</dbReference>
<sequence length="388" mass="41586">MPPATRRPAFWRTAGFRATLYQVLVIALLVGAVAWMTETARQAMHARGIASGFDFLLDRAGFAIGHAFFVFTPQDTYLRAFVVGLGNSLVVAAAGLVTATVMGVALGLSRLSGNWLLSRAAGLYVELFRNTPQLVQIVFWYALFTLLPGPRQAWNLLDLAFVSNRGLLMPWPAQSGVFGLALLLLVPGVFLARAFLRLADRRRRAGRPLRGTALLAAVVLLAPSAVGWLALGAPTGWSVPALRGFNFVGGLGLSPEFLALYFGLSFYIAAFVAEIVRAGILSVGRGQVEAAQAIGLGRADLYRKIVFPQAMRVVVPPLAAQYISLVKNSSLGVAIGYPELFSVTNTVLTLSGHTIEAIAIMALVYLVLALAIGALADIVNRAVRIRER</sequence>
<dbReference type="CDD" id="cd06261">
    <property type="entry name" value="TM_PBP2"/>
    <property type="match status" value="1"/>
</dbReference>
<evidence type="ECO:0000256" key="7">
    <source>
        <dbReference type="ARBA" id="ARBA00022989"/>
    </source>
</evidence>
<feature type="transmembrane region" description="Helical" evidence="9">
    <location>
        <begin position="257"/>
        <end position="276"/>
    </location>
</feature>
<dbReference type="PROSITE" id="PS50928">
    <property type="entry name" value="ABC_TM1"/>
    <property type="match status" value="1"/>
</dbReference>
<dbReference type="GO" id="GO:0006865">
    <property type="term" value="P:amino acid transport"/>
    <property type="evidence" value="ECO:0007669"/>
    <property type="project" value="UniProtKB-KW"/>
</dbReference>
<dbReference type="InterPro" id="IPR010065">
    <property type="entry name" value="AA_ABC_transptr_permease_3TM"/>
</dbReference>
<accession>A0A3N1KUV1</accession>
<feature type="transmembrane region" description="Helical" evidence="9">
    <location>
        <begin position="213"/>
        <end position="237"/>
    </location>
</feature>
<dbReference type="RefSeq" id="WP_123692233.1">
    <property type="nucleotide sequence ID" value="NZ_AP019700.1"/>
</dbReference>
<protein>
    <submittedName>
        <fullName evidence="11">General L-amino acid transport system permease protein</fullName>
    </submittedName>
</protein>
<evidence type="ECO:0000313" key="11">
    <source>
        <dbReference type="EMBL" id="ROP84361.1"/>
    </source>
</evidence>
<keyword evidence="3 9" id="KW-0813">Transport</keyword>
<dbReference type="Proteomes" id="UP000278222">
    <property type="component" value="Unassembled WGS sequence"/>
</dbReference>
<dbReference type="GO" id="GO:0043190">
    <property type="term" value="C:ATP-binding cassette (ABC) transporter complex"/>
    <property type="evidence" value="ECO:0007669"/>
    <property type="project" value="InterPro"/>
</dbReference>
<evidence type="ECO:0000256" key="9">
    <source>
        <dbReference type="RuleBase" id="RU363032"/>
    </source>
</evidence>
<evidence type="ECO:0000256" key="5">
    <source>
        <dbReference type="ARBA" id="ARBA00022692"/>
    </source>
</evidence>
<dbReference type="OrthoDB" id="9808531at2"/>
<dbReference type="PANTHER" id="PTHR30614">
    <property type="entry name" value="MEMBRANE COMPONENT OF AMINO ACID ABC TRANSPORTER"/>
    <property type="match status" value="1"/>
</dbReference>
<comment type="caution">
    <text evidence="11">The sequence shown here is derived from an EMBL/GenBank/DDBJ whole genome shotgun (WGS) entry which is preliminary data.</text>
</comment>
<keyword evidence="7 9" id="KW-1133">Transmembrane helix</keyword>
<feature type="transmembrane region" description="Helical" evidence="9">
    <location>
        <begin position="89"/>
        <end position="113"/>
    </location>
</feature>
<evidence type="ECO:0000256" key="1">
    <source>
        <dbReference type="ARBA" id="ARBA00004429"/>
    </source>
</evidence>
<keyword evidence="12" id="KW-1185">Reference proteome</keyword>
<dbReference type="Gene3D" id="1.10.3720.10">
    <property type="entry name" value="MetI-like"/>
    <property type="match status" value="1"/>
</dbReference>
<dbReference type="SUPFAM" id="SSF161098">
    <property type="entry name" value="MetI-like"/>
    <property type="match status" value="2"/>
</dbReference>
<feature type="transmembrane region" description="Helical" evidence="9">
    <location>
        <begin position="20"/>
        <end position="37"/>
    </location>
</feature>
<reference evidence="11 12" key="1">
    <citation type="submission" date="2018-11" db="EMBL/GenBank/DDBJ databases">
        <title>Genomic Encyclopedia of Type Strains, Phase IV (KMG-IV): sequencing the most valuable type-strain genomes for metagenomic binning, comparative biology and taxonomic classification.</title>
        <authorList>
            <person name="Goeker M."/>
        </authorList>
    </citation>
    <scope>NUCLEOTIDE SEQUENCE [LARGE SCALE GENOMIC DNA]</scope>
    <source>
        <strain evidence="11 12">DSM 5900</strain>
    </source>
</reference>
<organism evidence="11 12">
    <name type="scientific">Stella humosa</name>
    <dbReference type="NCBI Taxonomy" id="94"/>
    <lineage>
        <taxon>Bacteria</taxon>
        <taxon>Pseudomonadati</taxon>
        <taxon>Pseudomonadota</taxon>
        <taxon>Alphaproteobacteria</taxon>
        <taxon>Rhodospirillales</taxon>
        <taxon>Stellaceae</taxon>
        <taxon>Stella</taxon>
    </lineage>
</organism>
<feature type="domain" description="ABC transmembrane type-1" evidence="10">
    <location>
        <begin position="85"/>
        <end position="376"/>
    </location>
</feature>
<gene>
    <name evidence="11" type="ORF">EDC65_3712</name>
</gene>
<dbReference type="InterPro" id="IPR035906">
    <property type="entry name" value="MetI-like_sf"/>
</dbReference>
<evidence type="ECO:0000256" key="4">
    <source>
        <dbReference type="ARBA" id="ARBA00022475"/>
    </source>
</evidence>
<evidence type="ECO:0000256" key="8">
    <source>
        <dbReference type="ARBA" id="ARBA00023136"/>
    </source>
</evidence>
<dbReference type="Pfam" id="PF00528">
    <property type="entry name" value="BPD_transp_1"/>
    <property type="match status" value="1"/>
</dbReference>
<evidence type="ECO:0000259" key="10">
    <source>
        <dbReference type="PROSITE" id="PS50928"/>
    </source>
</evidence>
<name>A0A3N1KUV1_9PROT</name>
<evidence type="ECO:0000256" key="3">
    <source>
        <dbReference type="ARBA" id="ARBA00022448"/>
    </source>
</evidence>
<dbReference type="EMBL" id="RJKX01000015">
    <property type="protein sequence ID" value="ROP84361.1"/>
    <property type="molecule type" value="Genomic_DNA"/>
</dbReference>
<keyword evidence="6" id="KW-0029">Amino-acid transport</keyword>
<comment type="subcellular location">
    <subcellularLocation>
        <location evidence="1">Cell inner membrane</location>
        <topology evidence="1">Multi-pass membrane protein</topology>
    </subcellularLocation>
    <subcellularLocation>
        <location evidence="9">Cell membrane</location>
        <topology evidence="9">Multi-pass membrane protein</topology>
    </subcellularLocation>
</comment>
<comment type="similarity">
    <text evidence="2">Belongs to the binding-protein-dependent transport system permease family. HisMQ subfamily.</text>
</comment>
<dbReference type="PANTHER" id="PTHR30614:SF37">
    <property type="entry name" value="AMINO-ACID ABC TRANSPORTER PERMEASE PROTEIN YHDX-RELATED"/>
    <property type="match status" value="1"/>
</dbReference>
<dbReference type="InterPro" id="IPR043429">
    <property type="entry name" value="ArtM/GltK/GlnP/TcyL/YhdX-like"/>
</dbReference>
<evidence type="ECO:0000313" key="12">
    <source>
        <dbReference type="Proteomes" id="UP000278222"/>
    </source>
</evidence>
<keyword evidence="4" id="KW-1003">Cell membrane</keyword>
<feature type="transmembrane region" description="Helical" evidence="9">
    <location>
        <begin position="171"/>
        <end position="192"/>
    </location>
</feature>
<feature type="transmembrane region" description="Helical" evidence="9">
    <location>
        <begin position="357"/>
        <end position="379"/>
    </location>
</feature>
<proteinExistence type="inferred from homology"/>
<dbReference type="AlphaFoldDB" id="A0A3N1KUV1"/>
<keyword evidence="8 9" id="KW-0472">Membrane</keyword>
<dbReference type="InterPro" id="IPR000515">
    <property type="entry name" value="MetI-like"/>
</dbReference>
<dbReference type="GO" id="GO:0022857">
    <property type="term" value="F:transmembrane transporter activity"/>
    <property type="evidence" value="ECO:0007669"/>
    <property type="project" value="InterPro"/>
</dbReference>
<feature type="transmembrane region" description="Helical" evidence="9">
    <location>
        <begin position="49"/>
        <end position="69"/>
    </location>
</feature>
<evidence type="ECO:0000256" key="6">
    <source>
        <dbReference type="ARBA" id="ARBA00022970"/>
    </source>
</evidence>
<evidence type="ECO:0000256" key="2">
    <source>
        <dbReference type="ARBA" id="ARBA00010072"/>
    </source>
</evidence>
<keyword evidence="5 9" id="KW-0812">Transmembrane</keyword>